<dbReference type="PANTHER" id="PTHR21340:SF0">
    <property type="entry name" value="BIS(5'-NUCLEOSYL)-TETRAPHOSPHATASE [ASYMMETRICAL]"/>
    <property type="match status" value="1"/>
</dbReference>
<dbReference type="AlphaFoldDB" id="A0A0C9ZYL9"/>
<proteinExistence type="predicted"/>
<dbReference type="Proteomes" id="UP000054018">
    <property type="component" value="Unassembled WGS sequence"/>
</dbReference>
<reference evidence="4" key="2">
    <citation type="submission" date="2015-01" db="EMBL/GenBank/DDBJ databases">
        <title>Evolutionary Origins and Diversification of the Mycorrhizal Mutualists.</title>
        <authorList>
            <consortium name="DOE Joint Genome Institute"/>
            <consortium name="Mycorrhizal Genomics Consortium"/>
            <person name="Kohler A."/>
            <person name="Kuo A."/>
            <person name="Nagy L.G."/>
            <person name="Floudas D."/>
            <person name="Copeland A."/>
            <person name="Barry K.W."/>
            <person name="Cichocki N."/>
            <person name="Veneault-Fourrey C."/>
            <person name="LaButti K."/>
            <person name="Lindquist E.A."/>
            <person name="Lipzen A."/>
            <person name="Lundell T."/>
            <person name="Morin E."/>
            <person name="Murat C."/>
            <person name="Riley R."/>
            <person name="Ohm R."/>
            <person name="Sun H."/>
            <person name="Tunlid A."/>
            <person name="Henrissat B."/>
            <person name="Grigoriev I.V."/>
            <person name="Hibbett D.S."/>
            <person name="Martin F."/>
        </authorList>
    </citation>
    <scope>NUCLEOTIDE SEQUENCE [LARGE SCALE GENOMIC DNA]</scope>
    <source>
        <strain evidence="4">441</strain>
    </source>
</reference>
<dbReference type="HOGENOM" id="CLU_1687364_0_0_1"/>
<dbReference type="PANTHER" id="PTHR21340">
    <property type="entry name" value="DIADENOSINE 5,5-P1,P4-TETRAPHOSPHATE PYROPHOSPHOHYDROLASE MUTT"/>
    <property type="match status" value="1"/>
</dbReference>
<feature type="domain" description="Nudix hydrolase" evidence="2">
    <location>
        <begin position="25"/>
        <end position="84"/>
    </location>
</feature>
<dbReference type="Pfam" id="PF00293">
    <property type="entry name" value="NUDIX"/>
    <property type="match status" value="1"/>
</dbReference>
<dbReference type="GO" id="GO:0006167">
    <property type="term" value="P:AMP biosynthetic process"/>
    <property type="evidence" value="ECO:0007669"/>
    <property type="project" value="TreeGrafter"/>
</dbReference>
<name>A0A0C9ZYL9_9AGAM</name>
<dbReference type="InterPro" id="IPR000086">
    <property type="entry name" value="NUDIX_hydrolase_dom"/>
</dbReference>
<dbReference type="Gene3D" id="3.90.79.10">
    <property type="entry name" value="Nucleoside Triphosphate Pyrophosphohydrolase"/>
    <property type="match status" value="1"/>
</dbReference>
<dbReference type="GO" id="GO:0006754">
    <property type="term" value="P:ATP biosynthetic process"/>
    <property type="evidence" value="ECO:0007669"/>
    <property type="project" value="TreeGrafter"/>
</dbReference>
<dbReference type="InterPro" id="IPR051325">
    <property type="entry name" value="Nudix_hydrolase_domain"/>
</dbReference>
<accession>A0A0C9ZYL9</accession>
<dbReference type="InterPro" id="IPR015797">
    <property type="entry name" value="NUDIX_hydrolase-like_dom_sf"/>
</dbReference>
<evidence type="ECO:0000256" key="1">
    <source>
        <dbReference type="ARBA" id="ARBA00022801"/>
    </source>
</evidence>
<gene>
    <name evidence="3" type="ORF">PISMIDRAFT_675202</name>
</gene>
<dbReference type="GO" id="GO:0004081">
    <property type="term" value="F:bis(5'-nucleosyl)-tetraphosphatase (asymmetrical) activity"/>
    <property type="evidence" value="ECO:0007669"/>
    <property type="project" value="TreeGrafter"/>
</dbReference>
<protein>
    <submittedName>
        <fullName evidence="3">Unplaced genomic scaffold scaffold_13, whole genome shotgun sequence</fullName>
    </submittedName>
</protein>
<sequence length="156" mass="17613">MQGLPRPHPSPVLFSEAFVICAGSVLFRNDKAGRWQICVLHDRVDSVHVLPKGRKDCGESIDEAAVRETYEETGYPCKLLPCRMTTRAPLPHTNMLDEPRIVDGISEPFAITLRDLKEKGTKLIWWYLTIHCGNEFFSAPEYGRNISHNTTICQGS</sequence>
<dbReference type="PROSITE" id="PS00893">
    <property type="entry name" value="NUDIX_BOX"/>
    <property type="match status" value="1"/>
</dbReference>
<dbReference type="STRING" id="765257.A0A0C9ZYL9"/>
<dbReference type="EMBL" id="KN833697">
    <property type="protein sequence ID" value="KIK27317.1"/>
    <property type="molecule type" value="Genomic_DNA"/>
</dbReference>
<organism evidence="3 4">
    <name type="scientific">Pisolithus microcarpus 441</name>
    <dbReference type="NCBI Taxonomy" id="765257"/>
    <lineage>
        <taxon>Eukaryota</taxon>
        <taxon>Fungi</taxon>
        <taxon>Dikarya</taxon>
        <taxon>Basidiomycota</taxon>
        <taxon>Agaricomycotina</taxon>
        <taxon>Agaricomycetes</taxon>
        <taxon>Agaricomycetidae</taxon>
        <taxon>Boletales</taxon>
        <taxon>Sclerodermatineae</taxon>
        <taxon>Pisolithaceae</taxon>
        <taxon>Pisolithus</taxon>
    </lineage>
</organism>
<keyword evidence="4" id="KW-1185">Reference proteome</keyword>
<dbReference type="SUPFAM" id="SSF55811">
    <property type="entry name" value="Nudix"/>
    <property type="match status" value="1"/>
</dbReference>
<keyword evidence="1" id="KW-0378">Hydrolase</keyword>
<evidence type="ECO:0000259" key="2">
    <source>
        <dbReference type="Pfam" id="PF00293"/>
    </source>
</evidence>
<dbReference type="InterPro" id="IPR020084">
    <property type="entry name" value="NUDIX_hydrolase_CS"/>
</dbReference>
<evidence type="ECO:0000313" key="3">
    <source>
        <dbReference type="EMBL" id="KIK27317.1"/>
    </source>
</evidence>
<dbReference type="OrthoDB" id="10259236at2759"/>
<reference evidence="3 4" key="1">
    <citation type="submission" date="2014-04" db="EMBL/GenBank/DDBJ databases">
        <authorList>
            <consortium name="DOE Joint Genome Institute"/>
            <person name="Kuo A."/>
            <person name="Kohler A."/>
            <person name="Costa M.D."/>
            <person name="Nagy L.G."/>
            <person name="Floudas D."/>
            <person name="Copeland A."/>
            <person name="Barry K.W."/>
            <person name="Cichocki N."/>
            <person name="Veneault-Fourrey C."/>
            <person name="LaButti K."/>
            <person name="Lindquist E.A."/>
            <person name="Lipzen A."/>
            <person name="Lundell T."/>
            <person name="Morin E."/>
            <person name="Murat C."/>
            <person name="Sun H."/>
            <person name="Tunlid A."/>
            <person name="Henrissat B."/>
            <person name="Grigoriev I.V."/>
            <person name="Hibbett D.S."/>
            <person name="Martin F."/>
            <person name="Nordberg H.P."/>
            <person name="Cantor M.N."/>
            <person name="Hua S.X."/>
        </authorList>
    </citation>
    <scope>NUCLEOTIDE SEQUENCE [LARGE SCALE GENOMIC DNA]</scope>
    <source>
        <strain evidence="3 4">441</strain>
    </source>
</reference>
<evidence type="ECO:0000313" key="4">
    <source>
        <dbReference type="Proteomes" id="UP000054018"/>
    </source>
</evidence>